<feature type="region of interest" description="Disordered" evidence="1">
    <location>
        <begin position="312"/>
        <end position="336"/>
    </location>
</feature>
<proteinExistence type="predicted"/>
<organism evidence="3 4">
    <name type="scientific">Fonsecaea nubica</name>
    <dbReference type="NCBI Taxonomy" id="856822"/>
    <lineage>
        <taxon>Eukaryota</taxon>
        <taxon>Fungi</taxon>
        <taxon>Dikarya</taxon>
        <taxon>Ascomycota</taxon>
        <taxon>Pezizomycotina</taxon>
        <taxon>Eurotiomycetes</taxon>
        <taxon>Chaetothyriomycetidae</taxon>
        <taxon>Chaetothyriales</taxon>
        <taxon>Herpotrichiellaceae</taxon>
        <taxon>Fonsecaea</taxon>
    </lineage>
</organism>
<dbReference type="Gene3D" id="3.40.50.150">
    <property type="entry name" value="Vaccinia Virus protein VP39"/>
    <property type="match status" value="1"/>
</dbReference>
<dbReference type="EMBL" id="LVCJ01000025">
    <property type="protein sequence ID" value="OAL36019.1"/>
    <property type="molecule type" value="Genomic_DNA"/>
</dbReference>
<keyword evidence="2" id="KW-0472">Membrane</keyword>
<keyword evidence="4" id="KW-1185">Reference proteome</keyword>
<dbReference type="RefSeq" id="XP_022501031.1">
    <property type="nucleotide sequence ID" value="XM_022642976.1"/>
</dbReference>
<dbReference type="InterPro" id="IPR052356">
    <property type="entry name" value="Thiol_S-MT"/>
</dbReference>
<sequence>MAVPLLVRLQSYFDPLVLLGISIAYLPLTLLSHPLLFVTSPSSFRSKWFENFWRVVGPKMAATETQINHIEEVLSRASGKVLELGPGGGDQMFHYKPGQIEVLYCAEPNVFLHEKLRGAAEKHGLGKKLVALEAGAQPGSLLPALKKAGVIPSTASTLPENGVFDTIVAIKSLCSAPQKQLAATVAVVQALLKPGGEFLFFEHVENNADYITKSYAWLIDWIWPVFMGGCRVDGKIDKVVLGMGGWDERKVVTTGEFQGYEVRKCFPETIKPPPPNPGILTIEPDFTLSILTFERPIGLQIRQGSLPQGLTRLAANPLPSSTSRKSHPQSVSNAGF</sequence>
<dbReference type="InterPro" id="IPR029063">
    <property type="entry name" value="SAM-dependent_MTases_sf"/>
</dbReference>
<name>A0A178D1Q7_9EURO</name>
<protein>
    <recommendedName>
        <fullName evidence="5">Methyltransferase type 11 domain-containing protein</fullName>
    </recommendedName>
</protein>
<evidence type="ECO:0000256" key="2">
    <source>
        <dbReference type="SAM" id="Phobius"/>
    </source>
</evidence>
<evidence type="ECO:0008006" key="5">
    <source>
        <dbReference type="Google" id="ProtNLM"/>
    </source>
</evidence>
<keyword evidence="2" id="KW-0812">Transmembrane</keyword>
<keyword evidence="2" id="KW-1133">Transmembrane helix</keyword>
<dbReference type="Proteomes" id="UP000185904">
    <property type="component" value="Unassembled WGS sequence"/>
</dbReference>
<dbReference type="SUPFAM" id="SSF53335">
    <property type="entry name" value="S-adenosyl-L-methionine-dependent methyltransferases"/>
    <property type="match status" value="1"/>
</dbReference>
<dbReference type="PANTHER" id="PTHR45036">
    <property type="entry name" value="METHYLTRANSFERASE LIKE 7B"/>
    <property type="match status" value="1"/>
</dbReference>
<reference evidence="3 4" key="1">
    <citation type="submission" date="2016-03" db="EMBL/GenBank/DDBJ databases">
        <title>The draft genome sequence of Fonsecaea nubica causative agent of cutaneous subcutaneous infection in human host.</title>
        <authorList>
            <person name="Costa F."/>
            <person name="Sybren D.H."/>
            <person name="Raittz R.T."/>
            <person name="Weiss V.A."/>
            <person name="Leao A.C."/>
            <person name="Gomes R."/>
            <person name="De Souza E.M."/>
            <person name="Pedrosa F.O."/>
            <person name="Steffens M.B."/>
            <person name="Bombassaro A."/>
            <person name="Tadra-Sfeir M.Z."/>
            <person name="Moreno L.F."/>
            <person name="Najafzadeh M.J."/>
            <person name="Felipe M.S."/>
            <person name="Teixeira M."/>
            <person name="Sun J."/>
            <person name="Xi L."/>
            <person name="Castro M.A."/>
            <person name="Vicente V.A."/>
        </authorList>
    </citation>
    <scope>NUCLEOTIDE SEQUENCE [LARGE SCALE GENOMIC DNA]</scope>
    <source>
        <strain evidence="3 4">CBS 269.64</strain>
    </source>
</reference>
<accession>A0A178D1Q7</accession>
<dbReference type="PANTHER" id="PTHR45036:SF1">
    <property type="entry name" value="METHYLTRANSFERASE LIKE 7A"/>
    <property type="match status" value="1"/>
</dbReference>
<evidence type="ECO:0000313" key="4">
    <source>
        <dbReference type="Proteomes" id="UP000185904"/>
    </source>
</evidence>
<dbReference type="OrthoDB" id="540004at2759"/>
<evidence type="ECO:0000256" key="1">
    <source>
        <dbReference type="SAM" id="MobiDB-lite"/>
    </source>
</evidence>
<feature type="transmembrane region" description="Helical" evidence="2">
    <location>
        <begin position="16"/>
        <end position="38"/>
    </location>
</feature>
<dbReference type="GeneID" id="34588099"/>
<dbReference type="AlphaFoldDB" id="A0A178D1Q7"/>
<gene>
    <name evidence="3" type="ORF">AYO20_04681</name>
</gene>
<comment type="caution">
    <text evidence="3">The sequence shown here is derived from an EMBL/GenBank/DDBJ whole genome shotgun (WGS) entry which is preliminary data.</text>
</comment>
<feature type="compositionally biased region" description="Polar residues" evidence="1">
    <location>
        <begin position="318"/>
        <end position="336"/>
    </location>
</feature>
<evidence type="ECO:0000313" key="3">
    <source>
        <dbReference type="EMBL" id="OAL36019.1"/>
    </source>
</evidence>